<dbReference type="Proteomes" id="UP001591681">
    <property type="component" value="Unassembled WGS sequence"/>
</dbReference>
<name>A0ABD1J7V0_9TELE</name>
<evidence type="ECO:0000256" key="1">
    <source>
        <dbReference type="ARBA" id="ARBA00007343"/>
    </source>
</evidence>
<dbReference type="PROSITE" id="PS51450">
    <property type="entry name" value="LRR"/>
    <property type="match status" value="1"/>
</dbReference>
<dbReference type="InterPro" id="IPR051963">
    <property type="entry name" value="Adhesion_GPCR_A"/>
</dbReference>
<evidence type="ECO:0000259" key="6">
    <source>
        <dbReference type="PROSITE" id="PS50835"/>
    </source>
</evidence>
<feature type="domain" description="Ig-like" evidence="6">
    <location>
        <begin position="131"/>
        <end position="196"/>
    </location>
</feature>
<dbReference type="AlphaFoldDB" id="A0ABD1J7V0"/>
<keyword evidence="3" id="KW-0732">Signal</keyword>
<keyword evidence="8" id="KW-1185">Reference proteome</keyword>
<dbReference type="InterPro" id="IPR036179">
    <property type="entry name" value="Ig-like_dom_sf"/>
</dbReference>
<dbReference type="InterPro" id="IPR032675">
    <property type="entry name" value="LRR_dom_sf"/>
</dbReference>
<dbReference type="InterPro" id="IPR001611">
    <property type="entry name" value="Leu-rich_rpt"/>
</dbReference>
<protein>
    <recommendedName>
        <fullName evidence="6">Ig-like domain-containing protein</fullName>
    </recommendedName>
</protein>
<evidence type="ECO:0000313" key="8">
    <source>
        <dbReference type="Proteomes" id="UP001591681"/>
    </source>
</evidence>
<dbReference type="SMART" id="SM00082">
    <property type="entry name" value="LRRCT"/>
    <property type="match status" value="1"/>
</dbReference>
<comment type="caution">
    <text evidence="7">The sequence shown here is derived from an EMBL/GenBank/DDBJ whole genome shotgun (WGS) entry which is preliminary data.</text>
</comment>
<evidence type="ECO:0000256" key="4">
    <source>
        <dbReference type="ARBA" id="ARBA00022737"/>
    </source>
</evidence>
<dbReference type="Pfam" id="PF13855">
    <property type="entry name" value="LRR_8"/>
    <property type="match status" value="1"/>
</dbReference>
<keyword evidence="5" id="KW-0675">Receptor</keyword>
<dbReference type="SUPFAM" id="SSF48726">
    <property type="entry name" value="Immunoglobulin"/>
    <property type="match status" value="1"/>
</dbReference>
<dbReference type="InterPro" id="IPR000483">
    <property type="entry name" value="Cys-rich_flank_reg_C"/>
</dbReference>
<reference evidence="7 8" key="1">
    <citation type="submission" date="2024-09" db="EMBL/GenBank/DDBJ databases">
        <title>A chromosome-level genome assembly of Gray's grenadier anchovy, Coilia grayii.</title>
        <authorList>
            <person name="Fu Z."/>
        </authorList>
    </citation>
    <scope>NUCLEOTIDE SEQUENCE [LARGE SCALE GENOMIC DNA]</scope>
    <source>
        <strain evidence="7">G4</strain>
        <tissue evidence="7">Muscle</tissue>
    </source>
</reference>
<keyword evidence="2" id="KW-0433">Leucine-rich repeat</keyword>
<evidence type="ECO:0000256" key="5">
    <source>
        <dbReference type="ARBA" id="ARBA00023170"/>
    </source>
</evidence>
<evidence type="ECO:0000256" key="3">
    <source>
        <dbReference type="ARBA" id="ARBA00022729"/>
    </source>
</evidence>
<sequence length="196" mass="21985">MPEESRAEQSRALLCSSANCILDLRNNLISRLEPGAFRGLAALKRLDLANNRIGCLSADMFLGLGNLSKLHFSTDSLFCDCQLGWLLRWAQSRSVRVGNDTLCVYPTRLQGLQLRGLTPQHLTCDGPLELPLFQLIPSQRQVVFRGDRLPLQCTVSFLEPSLSVSWSHNQQPVITHEERGVYVEEPVVHDCCLVTR</sequence>
<organism evidence="7 8">
    <name type="scientific">Coilia grayii</name>
    <name type="common">Gray's grenadier anchovy</name>
    <dbReference type="NCBI Taxonomy" id="363190"/>
    <lineage>
        <taxon>Eukaryota</taxon>
        <taxon>Metazoa</taxon>
        <taxon>Chordata</taxon>
        <taxon>Craniata</taxon>
        <taxon>Vertebrata</taxon>
        <taxon>Euteleostomi</taxon>
        <taxon>Actinopterygii</taxon>
        <taxon>Neopterygii</taxon>
        <taxon>Teleostei</taxon>
        <taxon>Clupei</taxon>
        <taxon>Clupeiformes</taxon>
        <taxon>Clupeoidei</taxon>
        <taxon>Engraulidae</taxon>
        <taxon>Coilinae</taxon>
        <taxon>Coilia</taxon>
    </lineage>
</organism>
<keyword evidence="4" id="KW-0677">Repeat</keyword>
<comment type="similarity">
    <text evidence="1">Belongs to the G-protein coupled receptor 2 family. Adhesion G-protein coupled receptor (ADGR) subfamily.</text>
</comment>
<evidence type="ECO:0000256" key="2">
    <source>
        <dbReference type="ARBA" id="ARBA00022614"/>
    </source>
</evidence>
<dbReference type="Gene3D" id="3.80.10.10">
    <property type="entry name" value="Ribonuclease Inhibitor"/>
    <property type="match status" value="1"/>
</dbReference>
<dbReference type="InterPro" id="IPR007110">
    <property type="entry name" value="Ig-like_dom"/>
</dbReference>
<dbReference type="PROSITE" id="PS50835">
    <property type="entry name" value="IG_LIKE"/>
    <property type="match status" value="1"/>
</dbReference>
<evidence type="ECO:0000313" key="7">
    <source>
        <dbReference type="EMBL" id="KAL2083144.1"/>
    </source>
</evidence>
<accession>A0ABD1J7V0</accession>
<dbReference type="EMBL" id="JBHFQA010000018">
    <property type="protein sequence ID" value="KAL2083144.1"/>
    <property type="molecule type" value="Genomic_DNA"/>
</dbReference>
<dbReference type="PANTHER" id="PTHR45930">
    <property type="entry name" value="G-PROTEIN COUPLED RECEPTOR 124-LIKE PROTEIN"/>
    <property type="match status" value="1"/>
</dbReference>
<dbReference type="PANTHER" id="PTHR45930:SF3">
    <property type="entry name" value="ADHESION G PROTEIN-COUPLED RECEPTOR A1"/>
    <property type="match status" value="1"/>
</dbReference>
<gene>
    <name evidence="7" type="ORF">ACEWY4_020917</name>
</gene>
<dbReference type="SMART" id="SM00369">
    <property type="entry name" value="LRR_TYP"/>
    <property type="match status" value="2"/>
</dbReference>
<proteinExistence type="inferred from homology"/>
<dbReference type="InterPro" id="IPR003591">
    <property type="entry name" value="Leu-rich_rpt_typical-subtyp"/>
</dbReference>
<dbReference type="SUPFAM" id="SSF52058">
    <property type="entry name" value="L domain-like"/>
    <property type="match status" value="1"/>
</dbReference>